<dbReference type="OrthoDB" id="8957634at2"/>
<keyword evidence="2" id="KW-1185">Reference proteome</keyword>
<dbReference type="KEGG" id="psim:KR76_05750"/>
<dbReference type="STRING" id="2045.KR76_05750"/>
<dbReference type="PRINTS" id="PR00111">
    <property type="entry name" value="ABHYDROLASE"/>
</dbReference>
<dbReference type="PANTHER" id="PTHR43433">
    <property type="entry name" value="HYDROLASE, ALPHA/BETA FOLD FAMILY PROTEIN"/>
    <property type="match status" value="1"/>
</dbReference>
<dbReference type="AlphaFoldDB" id="A0A0A1DLW6"/>
<dbReference type="GeneID" id="96608448"/>
<dbReference type="InterPro" id="IPR000073">
    <property type="entry name" value="AB_hydrolase_1"/>
</dbReference>
<accession>A0A0A1DLW6</accession>
<dbReference type="EMBL" id="CP009896">
    <property type="protein sequence ID" value="AIY16385.1"/>
    <property type="molecule type" value="Genomic_DNA"/>
</dbReference>
<protein>
    <submittedName>
        <fullName evidence="1">Alpha/beta hydrolase fold</fullName>
    </submittedName>
</protein>
<evidence type="ECO:0000313" key="2">
    <source>
        <dbReference type="Proteomes" id="UP000030300"/>
    </source>
</evidence>
<evidence type="ECO:0000313" key="1">
    <source>
        <dbReference type="EMBL" id="AIY16385.1"/>
    </source>
</evidence>
<dbReference type="InterPro" id="IPR050471">
    <property type="entry name" value="AB_hydrolase"/>
</dbReference>
<sequence length="272" mass="28816">MSHDHPYAVHGITLHAETFGDPADPAVLLIHGACASMLWWEEELCRRIAAAGRYVIRYDQRDTGRSSSFPVGEPGYGLRDLAADAVGLLDALGIDRAHVVGRSMSGGVALVVGVDHPERVRSLTLVSTTTGELPMGTVDVPEQEPDPADPGAVVDHVVALTRAYAGTSPHFDEDVTRALVTADVARTRDLAATLGNHYALDYAGPRGGGWEALRVPTLVVQGELDPVFPPAHGEALRDAIPGARLVVLAQSGHDVLEPAWDPFVAALAEHTS</sequence>
<dbReference type="eggNOG" id="COG2267">
    <property type="taxonomic scope" value="Bacteria"/>
</dbReference>
<proteinExistence type="predicted"/>
<keyword evidence="1" id="KW-0378">Hydrolase</keyword>
<organism evidence="1 2">
    <name type="scientific">Nocardioides simplex</name>
    <name type="common">Arthrobacter simplex</name>
    <dbReference type="NCBI Taxonomy" id="2045"/>
    <lineage>
        <taxon>Bacteria</taxon>
        <taxon>Bacillati</taxon>
        <taxon>Actinomycetota</taxon>
        <taxon>Actinomycetes</taxon>
        <taxon>Propionibacteriales</taxon>
        <taxon>Nocardioidaceae</taxon>
        <taxon>Pimelobacter</taxon>
    </lineage>
</organism>
<dbReference type="RefSeq" id="WP_038677179.1">
    <property type="nucleotide sequence ID" value="NZ_BJMC01000002.1"/>
</dbReference>
<dbReference type="GO" id="GO:0046503">
    <property type="term" value="P:glycerolipid catabolic process"/>
    <property type="evidence" value="ECO:0007669"/>
    <property type="project" value="TreeGrafter"/>
</dbReference>
<reference evidence="1 2" key="1">
    <citation type="journal article" date="2015" name="Genome Announc.">
        <title>Complete Genome Sequence of Steroid-Transforming Nocardioides simplex VKM Ac-2033D.</title>
        <authorList>
            <person name="Shtratnikova V.Y."/>
            <person name="Schelkunov M.I."/>
            <person name="Pekov Y.A."/>
            <person name="Fokina V.V."/>
            <person name="Logacheva M.D."/>
            <person name="Sokolov S.L."/>
            <person name="Bragin E.Y."/>
            <person name="Ashapkin V.V."/>
            <person name="Donova M.V."/>
        </authorList>
    </citation>
    <scope>NUCLEOTIDE SEQUENCE [LARGE SCALE GENOMIC DNA]</scope>
    <source>
        <strain evidence="1 2">VKM Ac-2033D</strain>
    </source>
</reference>
<dbReference type="InterPro" id="IPR029058">
    <property type="entry name" value="AB_hydrolase_fold"/>
</dbReference>
<dbReference type="Gene3D" id="3.40.50.1820">
    <property type="entry name" value="alpha/beta hydrolase"/>
    <property type="match status" value="1"/>
</dbReference>
<dbReference type="Proteomes" id="UP000030300">
    <property type="component" value="Chromosome"/>
</dbReference>
<dbReference type="HOGENOM" id="CLU_020336_0_0_11"/>
<dbReference type="GO" id="GO:0004806">
    <property type="term" value="F:triacylglycerol lipase activity"/>
    <property type="evidence" value="ECO:0007669"/>
    <property type="project" value="TreeGrafter"/>
</dbReference>
<dbReference type="SUPFAM" id="SSF53474">
    <property type="entry name" value="alpha/beta-Hydrolases"/>
    <property type="match status" value="1"/>
</dbReference>
<name>A0A0A1DLW6_NOCSI</name>
<gene>
    <name evidence="1" type="ORF">KR76_05750</name>
</gene>
<dbReference type="Pfam" id="PF00561">
    <property type="entry name" value="Abhydrolase_1"/>
    <property type="match status" value="1"/>
</dbReference>
<dbReference type="PANTHER" id="PTHR43433:SF5">
    <property type="entry name" value="AB HYDROLASE-1 DOMAIN-CONTAINING PROTEIN"/>
    <property type="match status" value="1"/>
</dbReference>